<comment type="caution">
    <text evidence="2">The sequence shown here is derived from an EMBL/GenBank/DDBJ whole genome shotgun (WGS) entry which is preliminary data.</text>
</comment>
<evidence type="ECO:0000259" key="1">
    <source>
        <dbReference type="Pfam" id="PF05235"/>
    </source>
</evidence>
<dbReference type="Pfam" id="PF05235">
    <property type="entry name" value="CHAD"/>
    <property type="match status" value="1"/>
</dbReference>
<dbReference type="PANTHER" id="PTHR39339:SF1">
    <property type="entry name" value="CHAD DOMAIN-CONTAINING PROTEIN"/>
    <property type="match status" value="1"/>
</dbReference>
<dbReference type="EMBL" id="VSSQ01036678">
    <property type="protein sequence ID" value="MPM89214.1"/>
    <property type="molecule type" value="Genomic_DNA"/>
</dbReference>
<proteinExistence type="predicted"/>
<feature type="domain" description="CHAD" evidence="1">
    <location>
        <begin position="2"/>
        <end position="73"/>
    </location>
</feature>
<name>A0A645DI92_9ZZZZ</name>
<dbReference type="PANTHER" id="PTHR39339">
    <property type="entry name" value="SLR1444 PROTEIN"/>
    <property type="match status" value="1"/>
</dbReference>
<reference evidence="2" key="1">
    <citation type="submission" date="2019-08" db="EMBL/GenBank/DDBJ databases">
        <authorList>
            <person name="Kucharzyk K."/>
            <person name="Murdoch R.W."/>
            <person name="Higgins S."/>
            <person name="Loffler F."/>
        </authorList>
    </citation>
    <scope>NUCLEOTIDE SEQUENCE</scope>
</reference>
<protein>
    <recommendedName>
        <fullName evidence="1">CHAD domain-containing protein</fullName>
    </recommendedName>
</protein>
<dbReference type="AlphaFoldDB" id="A0A645DI92"/>
<sequence>MHQQICKDADQFLQLDIPSRHRTRKRVKRLRYCVEFVASLYPVQDVKHYLKDLKSAQESLGQYNDLMVAEALFQDMVKRKQKAWFILGWIASEKKYVLQQAQQHLDDYSKTDTFW</sequence>
<organism evidence="2">
    <name type="scientific">bioreactor metagenome</name>
    <dbReference type="NCBI Taxonomy" id="1076179"/>
    <lineage>
        <taxon>unclassified sequences</taxon>
        <taxon>metagenomes</taxon>
        <taxon>ecological metagenomes</taxon>
    </lineage>
</organism>
<dbReference type="Gene3D" id="1.40.20.10">
    <property type="entry name" value="CHAD domain"/>
    <property type="match status" value="1"/>
</dbReference>
<dbReference type="InterPro" id="IPR007899">
    <property type="entry name" value="CHAD_dom"/>
</dbReference>
<evidence type="ECO:0000313" key="2">
    <source>
        <dbReference type="EMBL" id="MPM89214.1"/>
    </source>
</evidence>
<accession>A0A645DI92</accession>
<dbReference type="InterPro" id="IPR038186">
    <property type="entry name" value="CHAD_dom_sf"/>
</dbReference>
<gene>
    <name evidence="2" type="ORF">SDC9_136322</name>
</gene>